<dbReference type="AlphaFoldDB" id="A0A8D8YHD2"/>
<name>A0A8D8YHD2_9HEMI</name>
<evidence type="ECO:0000313" key="1">
    <source>
        <dbReference type="EMBL" id="CAG6728536.1"/>
    </source>
</evidence>
<reference evidence="1" key="1">
    <citation type="submission" date="2021-05" db="EMBL/GenBank/DDBJ databases">
        <authorList>
            <person name="Alioto T."/>
            <person name="Alioto T."/>
            <person name="Gomez Garrido J."/>
        </authorList>
    </citation>
    <scope>NUCLEOTIDE SEQUENCE</scope>
</reference>
<accession>A0A8D8YHD2</accession>
<proteinExistence type="predicted"/>
<sequence>MLDALLEVESWDSVLWKAVPWMAARWKGYLQGDLGGSWSKARLSKPLRRMGSEEEGSSSLSSFLEESRLNSRLPRPGAGSSNPLLRFLLVLLSSIMICLSKGVS</sequence>
<protein>
    <submittedName>
        <fullName evidence="1">Uncharacterized protein</fullName>
    </submittedName>
</protein>
<organism evidence="1">
    <name type="scientific">Cacopsylla melanoneura</name>
    <dbReference type="NCBI Taxonomy" id="428564"/>
    <lineage>
        <taxon>Eukaryota</taxon>
        <taxon>Metazoa</taxon>
        <taxon>Ecdysozoa</taxon>
        <taxon>Arthropoda</taxon>
        <taxon>Hexapoda</taxon>
        <taxon>Insecta</taxon>
        <taxon>Pterygota</taxon>
        <taxon>Neoptera</taxon>
        <taxon>Paraneoptera</taxon>
        <taxon>Hemiptera</taxon>
        <taxon>Sternorrhyncha</taxon>
        <taxon>Psylloidea</taxon>
        <taxon>Psyllidae</taxon>
        <taxon>Psyllinae</taxon>
        <taxon>Cacopsylla</taxon>
    </lineage>
</organism>
<dbReference type="EMBL" id="HBUF01376516">
    <property type="protein sequence ID" value="CAG6728536.1"/>
    <property type="molecule type" value="Transcribed_RNA"/>
</dbReference>